<comment type="caution">
    <text evidence="1">The sequence shown here is derived from an EMBL/GenBank/DDBJ whole genome shotgun (WGS) entry which is preliminary data.</text>
</comment>
<evidence type="ECO:0000313" key="1">
    <source>
        <dbReference type="EMBL" id="KKN44108.1"/>
    </source>
</evidence>
<dbReference type="EMBL" id="LAZR01001469">
    <property type="protein sequence ID" value="KKN44108.1"/>
    <property type="molecule type" value="Genomic_DNA"/>
</dbReference>
<protein>
    <submittedName>
        <fullName evidence="1">Uncharacterized protein</fullName>
    </submittedName>
</protein>
<sequence>MQQDKGEAIMTSRQHTFRSSFFWDSKLTEVRKDELIAWVESLSDEDADKLEDLLRDVREDEQYSCADSAF</sequence>
<accession>A0A0F9TRT7</accession>
<reference evidence="1" key="1">
    <citation type="journal article" date="2015" name="Nature">
        <title>Complex archaea that bridge the gap between prokaryotes and eukaryotes.</title>
        <authorList>
            <person name="Spang A."/>
            <person name="Saw J.H."/>
            <person name="Jorgensen S.L."/>
            <person name="Zaremba-Niedzwiedzka K."/>
            <person name="Martijn J."/>
            <person name="Lind A.E."/>
            <person name="van Eijk R."/>
            <person name="Schleper C."/>
            <person name="Guy L."/>
            <person name="Ettema T.J."/>
        </authorList>
    </citation>
    <scope>NUCLEOTIDE SEQUENCE</scope>
</reference>
<dbReference type="AlphaFoldDB" id="A0A0F9TRT7"/>
<organism evidence="1">
    <name type="scientific">marine sediment metagenome</name>
    <dbReference type="NCBI Taxonomy" id="412755"/>
    <lineage>
        <taxon>unclassified sequences</taxon>
        <taxon>metagenomes</taxon>
        <taxon>ecological metagenomes</taxon>
    </lineage>
</organism>
<proteinExistence type="predicted"/>
<gene>
    <name evidence="1" type="ORF">LCGC14_0696350</name>
</gene>
<name>A0A0F9TRT7_9ZZZZ</name>